<keyword evidence="2" id="KW-0472">Membrane</keyword>
<reference key="2">
    <citation type="submission" date="2011-10" db="EMBL/GenBank/DDBJ databases">
        <title>The genome and transcriptome sequence of Clonorchis sinensis provide insights into the carcinogenic liver fluke.</title>
        <authorList>
            <person name="Wang X."/>
            <person name="Huang Y."/>
            <person name="Chen W."/>
            <person name="Liu H."/>
            <person name="Guo L."/>
            <person name="Chen Y."/>
            <person name="Luo F."/>
            <person name="Zhou W."/>
            <person name="Sun J."/>
            <person name="Mao Q."/>
            <person name="Liang P."/>
            <person name="Zhou C."/>
            <person name="Tian Y."/>
            <person name="Men J."/>
            <person name="Lv X."/>
            <person name="Huang L."/>
            <person name="Zhou J."/>
            <person name="Hu Y."/>
            <person name="Li R."/>
            <person name="Zhang F."/>
            <person name="Lei H."/>
            <person name="Li X."/>
            <person name="Hu X."/>
            <person name="Liang C."/>
            <person name="Xu J."/>
            <person name="Wu Z."/>
            <person name="Yu X."/>
        </authorList>
    </citation>
    <scope>NUCLEOTIDE SEQUENCE</scope>
    <source>
        <strain>Henan</strain>
    </source>
</reference>
<dbReference type="InterPro" id="IPR011990">
    <property type="entry name" value="TPR-like_helical_dom_sf"/>
</dbReference>
<dbReference type="GO" id="GO:0036503">
    <property type="term" value="P:ERAD pathway"/>
    <property type="evidence" value="ECO:0007669"/>
    <property type="project" value="TreeGrafter"/>
</dbReference>
<dbReference type="GO" id="GO:0005789">
    <property type="term" value="C:endoplasmic reticulum membrane"/>
    <property type="evidence" value="ECO:0007669"/>
    <property type="project" value="TreeGrafter"/>
</dbReference>
<dbReference type="PANTHER" id="PTHR11102">
    <property type="entry name" value="SEL-1-LIKE PROTEIN"/>
    <property type="match status" value="1"/>
</dbReference>
<dbReference type="EMBL" id="DF142955">
    <property type="protein sequence ID" value="GAA36256.2"/>
    <property type="molecule type" value="Genomic_DNA"/>
</dbReference>
<sequence length="769" mass="85637">MISIRITLLSVANAAWRFIPMSKVLGCPCKYYFLWIFFSYCAANSLLTEDNEAQKTVSQNDGLSPNATPYHSVLLKLDTCERFIKPHVTFLNVHGDPSAQFYLTGESRKKVTSGVPEHDSPIADSESADSVESKAQAQRLYEEGMKILDEGDTQANVRKIAFQFLHEAAERGHTQAREWVALGTLLGWGFFQSLPRAHADFTQLAQEGNPRGQFGLGLMYASGLLVNASIPHALIYLTFGALGGDDLAEMALAYRYWTGTGLEESCESALTYYYRVAKKVSAQVSQRAEASGSTLFGPIVRRARLLDEADANTGLLNMLFGFGAGNGDQALGGLAINEDLFQYYQFLADKKNLSAQVGLGQFYYYGRHGVEKNLEKAFYYFKLASEAGSSLAKAYLGEMYMTGTDTLPADPEKGLKYLRQSAEDDNPIGQTGLAMAYLHGKAGLSPNPLKAMELLFKAADQGWADAQLTLGRMFMGTLGAKADYKLAVKYFTMASQQGNVLAFFYLGEMHATGLGVLRSCTTAAELFKNVAERGRWSKWFMYAHSAYRARRYDEAFVTYQLLAELGYEVAQSNVAFMLEEGKITVVDKEEFQSRALVQWRRSALQGVASSRVKLGDYYYYGWGTEVDYMKAVQHYRIASELHQNSQAMFNLAYMHEQGLGLKRDIHLAKRYYDLATEASLDAKVPVALALLKLSVSFWSEYLRASTLGKYFGRIFGMAVESSGRSQQQQPVIGTTANALTTMDWDYYAIPILAGALLALIVYLWHERRR</sequence>
<keyword evidence="2" id="KW-1133">Transmembrane helix</keyword>
<protein>
    <submittedName>
        <fullName evidence="3">SEL1 protein</fullName>
    </submittedName>
</protein>
<dbReference type="SMART" id="SM00671">
    <property type="entry name" value="SEL1"/>
    <property type="match status" value="11"/>
</dbReference>
<organism evidence="3 4">
    <name type="scientific">Clonorchis sinensis</name>
    <name type="common">Chinese liver fluke</name>
    <dbReference type="NCBI Taxonomy" id="79923"/>
    <lineage>
        <taxon>Eukaryota</taxon>
        <taxon>Metazoa</taxon>
        <taxon>Spiralia</taxon>
        <taxon>Lophotrochozoa</taxon>
        <taxon>Platyhelminthes</taxon>
        <taxon>Trematoda</taxon>
        <taxon>Digenea</taxon>
        <taxon>Opisthorchiida</taxon>
        <taxon>Opisthorchiata</taxon>
        <taxon>Opisthorchiidae</taxon>
        <taxon>Clonorchis</taxon>
    </lineage>
</organism>
<dbReference type="InterPro" id="IPR050767">
    <property type="entry name" value="Sel1_AlgK"/>
</dbReference>
<dbReference type="AlphaFoldDB" id="H2KQ06"/>
<proteinExistence type="inferred from homology"/>
<evidence type="ECO:0000313" key="4">
    <source>
        <dbReference type="Proteomes" id="UP000008909"/>
    </source>
</evidence>
<accession>H2KQ06</accession>
<keyword evidence="2" id="KW-0812">Transmembrane</keyword>
<evidence type="ECO:0000256" key="1">
    <source>
        <dbReference type="ARBA" id="ARBA00038101"/>
    </source>
</evidence>
<evidence type="ECO:0000256" key="2">
    <source>
        <dbReference type="SAM" id="Phobius"/>
    </source>
</evidence>
<reference evidence="3" key="1">
    <citation type="journal article" date="2011" name="Genome Biol.">
        <title>The draft genome of the carcinogenic human liver fluke Clonorchis sinensis.</title>
        <authorList>
            <person name="Wang X."/>
            <person name="Chen W."/>
            <person name="Huang Y."/>
            <person name="Sun J."/>
            <person name="Men J."/>
            <person name="Liu H."/>
            <person name="Luo F."/>
            <person name="Guo L."/>
            <person name="Lv X."/>
            <person name="Deng C."/>
            <person name="Zhou C."/>
            <person name="Fan Y."/>
            <person name="Li X."/>
            <person name="Huang L."/>
            <person name="Hu Y."/>
            <person name="Liang C."/>
            <person name="Hu X."/>
            <person name="Xu J."/>
            <person name="Yu X."/>
        </authorList>
    </citation>
    <scope>NUCLEOTIDE SEQUENCE [LARGE SCALE GENOMIC DNA]</scope>
    <source>
        <strain evidence="3">Henan</strain>
    </source>
</reference>
<dbReference type="PANTHER" id="PTHR11102:SF147">
    <property type="entry name" value="SEL1L ADAPTOR SUBUNIT OF ERAD E3 UBIQUITIN LIGASE"/>
    <property type="match status" value="1"/>
</dbReference>
<dbReference type="InterPro" id="IPR006597">
    <property type="entry name" value="Sel1-like"/>
</dbReference>
<gene>
    <name evidence="3" type="ORF">CLF_102953</name>
</gene>
<dbReference type="Gene3D" id="1.25.40.10">
    <property type="entry name" value="Tetratricopeptide repeat domain"/>
    <property type="match status" value="3"/>
</dbReference>
<dbReference type="Pfam" id="PF08238">
    <property type="entry name" value="Sel1"/>
    <property type="match status" value="10"/>
</dbReference>
<keyword evidence="4" id="KW-1185">Reference proteome</keyword>
<comment type="similarity">
    <text evidence="1">Belongs to the sel-1 family.</text>
</comment>
<name>H2KQ06_CLOSI</name>
<feature type="transmembrane region" description="Helical" evidence="2">
    <location>
        <begin position="744"/>
        <end position="764"/>
    </location>
</feature>
<evidence type="ECO:0000313" key="3">
    <source>
        <dbReference type="EMBL" id="GAA36256.2"/>
    </source>
</evidence>
<dbReference type="SUPFAM" id="SSF81901">
    <property type="entry name" value="HCP-like"/>
    <property type="match status" value="3"/>
</dbReference>
<dbReference type="Proteomes" id="UP000008909">
    <property type="component" value="Unassembled WGS sequence"/>
</dbReference>